<evidence type="ECO:0000256" key="1">
    <source>
        <dbReference type="SAM" id="SignalP"/>
    </source>
</evidence>
<reference evidence="2" key="2">
    <citation type="submission" date="2020-12" db="EMBL/GenBank/DDBJ databases">
        <authorList>
            <person name="Kanost M."/>
        </authorList>
    </citation>
    <scope>NUCLEOTIDE SEQUENCE</scope>
</reference>
<dbReference type="Proteomes" id="UP000791440">
    <property type="component" value="Unassembled WGS sequence"/>
</dbReference>
<accession>A0A921YS34</accession>
<dbReference type="AlphaFoldDB" id="A0A921YS34"/>
<feature type="signal peptide" evidence="1">
    <location>
        <begin position="1"/>
        <end position="30"/>
    </location>
</feature>
<protein>
    <submittedName>
        <fullName evidence="2">Uncharacterized protein</fullName>
    </submittedName>
</protein>
<keyword evidence="3" id="KW-1185">Reference proteome</keyword>
<keyword evidence="1" id="KW-0732">Signal</keyword>
<dbReference type="EMBL" id="JH668308">
    <property type="protein sequence ID" value="KAG6444115.1"/>
    <property type="molecule type" value="Genomic_DNA"/>
</dbReference>
<gene>
    <name evidence="2" type="ORF">O3G_MSEX003209</name>
</gene>
<feature type="chain" id="PRO_5037599473" evidence="1">
    <location>
        <begin position="31"/>
        <end position="89"/>
    </location>
</feature>
<comment type="caution">
    <text evidence="2">The sequence shown here is derived from an EMBL/GenBank/DDBJ whole genome shotgun (WGS) entry which is preliminary data.</text>
</comment>
<name>A0A921YS34_MANSE</name>
<reference evidence="2" key="1">
    <citation type="journal article" date="2016" name="Insect Biochem. Mol. Biol.">
        <title>Multifaceted biological insights from a draft genome sequence of the tobacco hornworm moth, Manduca sexta.</title>
        <authorList>
            <person name="Kanost M.R."/>
            <person name="Arrese E.L."/>
            <person name="Cao X."/>
            <person name="Chen Y.R."/>
            <person name="Chellapilla S."/>
            <person name="Goldsmith M.R."/>
            <person name="Grosse-Wilde E."/>
            <person name="Heckel D.G."/>
            <person name="Herndon N."/>
            <person name="Jiang H."/>
            <person name="Papanicolaou A."/>
            <person name="Qu J."/>
            <person name="Soulages J.L."/>
            <person name="Vogel H."/>
            <person name="Walters J."/>
            <person name="Waterhouse R.M."/>
            <person name="Ahn S.J."/>
            <person name="Almeida F.C."/>
            <person name="An C."/>
            <person name="Aqrawi P."/>
            <person name="Bretschneider A."/>
            <person name="Bryant W.B."/>
            <person name="Bucks S."/>
            <person name="Chao H."/>
            <person name="Chevignon G."/>
            <person name="Christen J.M."/>
            <person name="Clarke D.F."/>
            <person name="Dittmer N.T."/>
            <person name="Ferguson L.C.F."/>
            <person name="Garavelou S."/>
            <person name="Gordon K.H.J."/>
            <person name="Gunaratna R.T."/>
            <person name="Han Y."/>
            <person name="Hauser F."/>
            <person name="He Y."/>
            <person name="Heidel-Fischer H."/>
            <person name="Hirsh A."/>
            <person name="Hu Y."/>
            <person name="Jiang H."/>
            <person name="Kalra D."/>
            <person name="Klinner C."/>
            <person name="Konig C."/>
            <person name="Kovar C."/>
            <person name="Kroll A.R."/>
            <person name="Kuwar S.S."/>
            <person name="Lee S.L."/>
            <person name="Lehman R."/>
            <person name="Li K."/>
            <person name="Li Z."/>
            <person name="Liang H."/>
            <person name="Lovelace S."/>
            <person name="Lu Z."/>
            <person name="Mansfield J.H."/>
            <person name="McCulloch K.J."/>
            <person name="Mathew T."/>
            <person name="Morton B."/>
            <person name="Muzny D.M."/>
            <person name="Neunemann D."/>
            <person name="Ongeri F."/>
            <person name="Pauchet Y."/>
            <person name="Pu L.L."/>
            <person name="Pyrousis I."/>
            <person name="Rao X.J."/>
            <person name="Redding A."/>
            <person name="Roesel C."/>
            <person name="Sanchez-Gracia A."/>
            <person name="Schaack S."/>
            <person name="Shukla A."/>
            <person name="Tetreau G."/>
            <person name="Wang Y."/>
            <person name="Xiong G.H."/>
            <person name="Traut W."/>
            <person name="Walsh T.K."/>
            <person name="Worley K.C."/>
            <person name="Wu D."/>
            <person name="Wu W."/>
            <person name="Wu Y.Q."/>
            <person name="Zhang X."/>
            <person name="Zou Z."/>
            <person name="Zucker H."/>
            <person name="Briscoe A.D."/>
            <person name="Burmester T."/>
            <person name="Clem R.J."/>
            <person name="Feyereisen R."/>
            <person name="Grimmelikhuijzen C.J.P."/>
            <person name="Hamodrakas S.J."/>
            <person name="Hansson B.S."/>
            <person name="Huguet E."/>
            <person name="Jermiin L.S."/>
            <person name="Lan Q."/>
            <person name="Lehman H.K."/>
            <person name="Lorenzen M."/>
            <person name="Merzendorfer H."/>
            <person name="Michalopoulos I."/>
            <person name="Morton D.B."/>
            <person name="Muthukrishnan S."/>
            <person name="Oakeshott J.G."/>
            <person name="Palmer W."/>
            <person name="Park Y."/>
            <person name="Passarelli A.L."/>
            <person name="Rozas J."/>
            <person name="Schwartz L.M."/>
            <person name="Smith W."/>
            <person name="Southgate A."/>
            <person name="Vilcinskas A."/>
            <person name="Vogt R."/>
            <person name="Wang P."/>
            <person name="Werren J."/>
            <person name="Yu X.Q."/>
            <person name="Zhou J.J."/>
            <person name="Brown S.J."/>
            <person name="Scherer S.E."/>
            <person name="Richards S."/>
            <person name="Blissard G.W."/>
        </authorList>
    </citation>
    <scope>NUCLEOTIDE SEQUENCE</scope>
</reference>
<evidence type="ECO:0000313" key="2">
    <source>
        <dbReference type="EMBL" id="KAG6444115.1"/>
    </source>
</evidence>
<sequence>MRLSNCIPHLQLNNMKAVLILALLVVFAAAKPQSPQSYGAAGGAGENLRAGAISSVSGRTSSAVAGSSASRGAVSAVSSSRVIRELKKI</sequence>
<proteinExistence type="predicted"/>
<organism evidence="2 3">
    <name type="scientific">Manduca sexta</name>
    <name type="common">Tobacco hawkmoth</name>
    <name type="synonym">Tobacco hornworm</name>
    <dbReference type="NCBI Taxonomy" id="7130"/>
    <lineage>
        <taxon>Eukaryota</taxon>
        <taxon>Metazoa</taxon>
        <taxon>Ecdysozoa</taxon>
        <taxon>Arthropoda</taxon>
        <taxon>Hexapoda</taxon>
        <taxon>Insecta</taxon>
        <taxon>Pterygota</taxon>
        <taxon>Neoptera</taxon>
        <taxon>Endopterygota</taxon>
        <taxon>Lepidoptera</taxon>
        <taxon>Glossata</taxon>
        <taxon>Ditrysia</taxon>
        <taxon>Bombycoidea</taxon>
        <taxon>Sphingidae</taxon>
        <taxon>Sphinginae</taxon>
        <taxon>Sphingini</taxon>
        <taxon>Manduca</taxon>
    </lineage>
</organism>
<evidence type="ECO:0000313" key="3">
    <source>
        <dbReference type="Proteomes" id="UP000791440"/>
    </source>
</evidence>